<reference evidence="2" key="1">
    <citation type="submission" date="2013-01" db="EMBL/GenBank/DDBJ databases">
        <title>Draft Genome Sequence of a Mulberry Tree, Morus notabilis C.K. Schneid.</title>
        <authorList>
            <person name="He N."/>
            <person name="Zhao S."/>
        </authorList>
    </citation>
    <scope>NUCLEOTIDE SEQUENCE</scope>
</reference>
<dbReference type="EMBL" id="KE344800">
    <property type="protein sequence ID" value="EXB80114.1"/>
    <property type="molecule type" value="Genomic_DNA"/>
</dbReference>
<keyword evidence="2" id="KW-1185">Reference proteome</keyword>
<protein>
    <submittedName>
        <fullName evidence="1">Uncharacterized protein</fullName>
    </submittedName>
</protein>
<dbReference type="PANTHER" id="PTHR34130:SF8">
    <property type="entry name" value="TRANSMEMBRANE PROTEIN"/>
    <property type="match status" value="1"/>
</dbReference>
<evidence type="ECO:0000313" key="1">
    <source>
        <dbReference type="EMBL" id="EXB80114.1"/>
    </source>
</evidence>
<gene>
    <name evidence="1" type="ORF">L484_013441</name>
</gene>
<dbReference type="Proteomes" id="UP000030645">
    <property type="component" value="Unassembled WGS sequence"/>
</dbReference>
<dbReference type="PANTHER" id="PTHR34130">
    <property type="entry name" value="OS08G0243800 PROTEIN"/>
    <property type="match status" value="1"/>
</dbReference>
<organism evidence="1 2">
    <name type="scientific">Morus notabilis</name>
    <dbReference type="NCBI Taxonomy" id="981085"/>
    <lineage>
        <taxon>Eukaryota</taxon>
        <taxon>Viridiplantae</taxon>
        <taxon>Streptophyta</taxon>
        <taxon>Embryophyta</taxon>
        <taxon>Tracheophyta</taxon>
        <taxon>Spermatophyta</taxon>
        <taxon>Magnoliopsida</taxon>
        <taxon>eudicotyledons</taxon>
        <taxon>Gunneridae</taxon>
        <taxon>Pentapetalae</taxon>
        <taxon>rosids</taxon>
        <taxon>fabids</taxon>
        <taxon>Rosales</taxon>
        <taxon>Moraceae</taxon>
        <taxon>Moreae</taxon>
        <taxon>Morus</taxon>
    </lineage>
</organism>
<dbReference type="AlphaFoldDB" id="W9RZF3"/>
<sequence>MSSGKQYNVFIGFAAKFDPPRMELGEMRKRQGRKAPSPMFAGFGGEQPVVAVGKGGAGKGHGGLVRPLRFRPNLASALTRISFGCIRQYV</sequence>
<accession>W9RZF3</accession>
<name>W9RZF3_9ROSA</name>
<evidence type="ECO:0000313" key="2">
    <source>
        <dbReference type="Proteomes" id="UP000030645"/>
    </source>
</evidence>
<proteinExistence type="predicted"/>